<keyword evidence="7 9" id="KW-0663">Pyridoxal phosphate</keyword>
<keyword evidence="12" id="KW-1185">Reference proteome</keyword>
<comment type="caution">
    <text evidence="11">The sequence shown here is derived from an EMBL/GenBank/DDBJ whole genome shotgun (WGS) entry which is preliminary data.</text>
</comment>
<accession>A0ABY2UJI3</accession>
<evidence type="ECO:0000256" key="5">
    <source>
        <dbReference type="ARBA" id="ARBA00022576"/>
    </source>
</evidence>
<feature type="modified residue" description="N6-(pyridoxal phosphate)lysine" evidence="9">
    <location>
        <position position="240"/>
    </location>
</feature>
<sequence length="381" mass="41895">METEGVNSYSPAVRALVRPEVHRLPAYDPGADPEAVARDFHLPRVIKLSNNENPYGISPAAAAAIHRRLAKGMGRYPDPAGEALCTVLADRHCVERKRVLIGNGSENILELLCQAFINAGDTVVTQSPCFGLHEIFPLMMGARLHKVPLRADFRFDAPRWRAALDGPVKLVLVSHPCNPSGTVFSGDQLEYLIHHTPDSALLVVDEAYFEYARVDACYADALEALRHRSRPWLVLRTFSKAYGLAGLRVGYGIASHVNLIEALHRVRTPYNVNQLAQDAAIAALDDSAHLQKSARLVRGERTRITAALRDAGFRVAPSLANFLFIDTDGDALSIVRDLQRVGVIVKAWREPGYESYIRASLALPAENDAFLQALLRTRVGA</sequence>
<comment type="catalytic activity">
    <reaction evidence="8 9">
        <text>L-histidinol phosphate + 2-oxoglutarate = 3-(imidazol-4-yl)-2-oxopropyl phosphate + L-glutamate</text>
        <dbReference type="Rhea" id="RHEA:23744"/>
        <dbReference type="ChEBI" id="CHEBI:16810"/>
        <dbReference type="ChEBI" id="CHEBI:29985"/>
        <dbReference type="ChEBI" id="CHEBI:57766"/>
        <dbReference type="ChEBI" id="CHEBI:57980"/>
        <dbReference type="EC" id="2.6.1.9"/>
    </reaction>
</comment>
<gene>
    <name evidence="9 11" type="primary">hisC</name>
    <name evidence="11" type="ORF">FDY93_06840</name>
</gene>
<dbReference type="NCBIfam" id="TIGR01141">
    <property type="entry name" value="hisC"/>
    <property type="match status" value="1"/>
</dbReference>
<dbReference type="InterPro" id="IPR015424">
    <property type="entry name" value="PyrdxlP-dep_Trfase"/>
</dbReference>
<dbReference type="EMBL" id="VANI01000007">
    <property type="protein sequence ID" value="TLM78272.1"/>
    <property type="molecule type" value="Genomic_DNA"/>
</dbReference>
<keyword evidence="9" id="KW-0368">Histidine biosynthesis</keyword>
<dbReference type="Proteomes" id="UP000306791">
    <property type="component" value="Unassembled WGS sequence"/>
</dbReference>
<comment type="subunit">
    <text evidence="4 9">Homodimer.</text>
</comment>
<dbReference type="Pfam" id="PF00155">
    <property type="entry name" value="Aminotran_1_2"/>
    <property type="match status" value="1"/>
</dbReference>
<reference evidence="11 12" key="1">
    <citation type="submission" date="2019-05" db="EMBL/GenBank/DDBJ databases">
        <title>Microbulbifer harenosus sp. nov., an alginate-degrading bacterium isolated from coastal sand.</title>
        <authorList>
            <person name="Huang H."/>
            <person name="Mo K."/>
            <person name="Bao S."/>
        </authorList>
    </citation>
    <scope>NUCLEOTIDE SEQUENCE [LARGE SCALE GENOMIC DNA]</scope>
    <source>
        <strain evidence="11 12">HB161719</strain>
    </source>
</reference>
<dbReference type="InterPro" id="IPR015421">
    <property type="entry name" value="PyrdxlP-dep_Trfase_major"/>
</dbReference>
<dbReference type="InterPro" id="IPR004839">
    <property type="entry name" value="Aminotransferase_I/II_large"/>
</dbReference>
<feature type="domain" description="Aminotransferase class I/classII large" evidence="10">
    <location>
        <begin position="44"/>
        <end position="368"/>
    </location>
</feature>
<dbReference type="SUPFAM" id="SSF53383">
    <property type="entry name" value="PLP-dependent transferases"/>
    <property type="match status" value="1"/>
</dbReference>
<dbReference type="PANTHER" id="PTHR43643">
    <property type="entry name" value="HISTIDINOL-PHOSPHATE AMINOTRANSFERASE 2"/>
    <property type="match status" value="1"/>
</dbReference>
<organism evidence="11 12">
    <name type="scientific">Microbulbifer harenosus</name>
    <dbReference type="NCBI Taxonomy" id="2576840"/>
    <lineage>
        <taxon>Bacteria</taxon>
        <taxon>Pseudomonadati</taxon>
        <taxon>Pseudomonadota</taxon>
        <taxon>Gammaproteobacteria</taxon>
        <taxon>Cellvibrionales</taxon>
        <taxon>Microbulbiferaceae</taxon>
        <taxon>Microbulbifer</taxon>
    </lineage>
</organism>
<evidence type="ECO:0000313" key="11">
    <source>
        <dbReference type="EMBL" id="TLM78272.1"/>
    </source>
</evidence>
<evidence type="ECO:0000256" key="3">
    <source>
        <dbReference type="ARBA" id="ARBA00007970"/>
    </source>
</evidence>
<dbReference type="EC" id="2.6.1.9" evidence="9"/>
<dbReference type="InterPro" id="IPR001917">
    <property type="entry name" value="Aminotrans_II_pyridoxalP_BS"/>
</dbReference>
<dbReference type="Gene3D" id="3.90.1150.10">
    <property type="entry name" value="Aspartate Aminotransferase, domain 1"/>
    <property type="match status" value="1"/>
</dbReference>
<comment type="pathway">
    <text evidence="2 9">Amino-acid biosynthesis; L-histidine biosynthesis; L-histidine from 5-phospho-alpha-D-ribose 1-diphosphate: step 7/9.</text>
</comment>
<dbReference type="InterPro" id="IPR005861">
    <property type="entry name" value="HisP_aminotrans"/>
</dbReference>
<dbReference type="PROSITE" id="PS00599">
    <property type="entry name" value="AA_TRANSFER_CLASS_2"/>
    <property type="match status" value="1"/>
</dbReference>
<protein>
    <recommendedName>
        <fullName evidence="9">Histidinol-phosphate aminotransferase</fullName>
        <ecNumber evidence="9">2.6.1.9</ecNumber>
    </recommendedName>
    <alternativeName>
        <fullName evidence="9">Imidazole acetol-phosphate transaminase</fullName>
    </alternativeName>
</protein>
<evidence type="ECO:0000256" key="6">
    <source>
        <dbReference type="ARBA" id="ARBA00022679"/>
    </source>
</evidence>
<dbReference type="InterPro" id="IPR015422">
    <property type="entry name" value="PyrdxlP-dep_Trfase_small"/>
</dbReference>
<name>A0ABY2UJI3_9GAMM</name>
<dbReference type="HAMAP" id="MF_01023">
    <property type="entry name" value="HisC_aminotrans_2"/>
    <property type="match status" value="1"/>
</dbReference>
<evidence type="ECO:0000256" key="1">
    <source>
        <dbReference type="ARBA" id="ARBA00001933"/>
    </source>
</evidence>
<dbReference type="Gene3D" id="3.40.640.10">
    <property type="entry name" value="Type I PLP-dependent aspartate aminotransferase-like (Major domain)"/>
    <property type="match status" value="1"/>
</dbReference>
<dbReference type="PANTHER" id="PTHR43643:SF3">
    <property type="entry name" value="HISTIDINOL-PHOSPHATE AMINOTRANSFERASE"/>
    <property type="match status" value="1"/>
</dbReference>
<evidence type="ECO:0000259" key="10">
    <source>
        <dbReference type="Pfam" id="PF00155"/>
    </source>
</evidence>
<keyword evidence="5 9" id="KW-0032">Aminotransferase</keyword>
<comment type="cofactor">
    <cofactor evidence="1 9">
        <name>pyridoxal 5'-phosphate</name>
        <dbReference type="ChEBI" id="CHEBI:597326"/>
    </cofactor>
</comment>
<proteinExistence type="inferred from homology"/>
<keyword evidence="9" id="KW-0028">Amino-acid biosynthesis</keyword>
<evidence type="ECO:0000313" key="12">
    <source>
        <dbReference type="Proteomes" id="UP000306791"/>
    </source>
</evidence>
<evidence type="ECO:0000256" key="9">
    <source>
        <dbReference type="HAMAP-Rule" id="MF_01023"/>
    </source>
</evidence>
<evidence type="ECO:0000256" key="2">
    <source>
        <dbReference type="ARBA" id="ARBA00005011"/>
    </source>
</evidence>
<dbReference type="CDD" id="cd00609">
    <property type="entry name" value="AAT_like"/>
    <property type="match status" value="1"/>
</dbReference>
<dbReference type="InterPro" id="IPR050106">
    <property type="entry name" value="HistidinolP_aminotransfase"/>
</dbReference>
<evidence type="ECO:0000256" key="7">
    <source>
        <dbReference type="ARBA" id="ARBA00022898"/>
    </source>
</evidence>
<evidence type="ECO:0000256" key="8">
    <source>
        <dbReference type="ARBA" id="ARBA00047481"/>
    </source>
</evidence>
<dbReference type="GO" id="GO:0004400">
    <property type="term" value="F:histidinol-phosphate transaminase activity"/>
    <property type="evidence" value="ECO:0007669"/>
    <property type="project" value="UniProtKB-EC"/>
</dbReference>
<evidence type="ECO:0000256" key="4">
    <source>
        <dbReference type="ARBA" id="ARBA00011738"/>
    </source>
</evidence>
<comment type="similarity">
    <text evidence="3 9">Belongs to the class-II pyridoxal-phosphate-dependent aminotransferase family. Histidinol-phosphate aminotransferase subfamily.</text>
</comment>
<keyword evidence="6 9" id="KW-0808">Transferase</keyword>